<name>A0A100JWE2_STRSC</name>
<comment type="caution">
    <text evidence="1">The sequence shown here is derived from an EMBL/GenBank/DDBJ whole genome shotgun (WGS) entry which is preliminary data.</text>
</comment>
<evidence type="ECO:0000313" key="1">
    <source>
        <dbReference type="EMBL" id="GAQ66928.1"/>
    </source>
</evidence>
<dbReference type="EMBL" id="BCMM01000047">
    <property type="protein sequence ID" value="GAQ66928.1"/>
    <property type="molecule type" value="Genomic_DNA"/>
</dbReference>
<reference evidence="2" key="3">
    <citation type="submission" date="2016-02" db="EMBL/GenBank/DDBJ databases">
        <title>Draft genome of pathogenic Streptomyces sp. in Japan.</title>
        <authorList>
            <person name="Tomihama T."/>
            <person name="Ikenaga M."/>
            <person name="Sakai M."/>
            <person name="Okubo T."/>
            <person name="Ikeda S."/>
        </authorList>
    </citation>
    <scope>NUCLEOTIDE SEQUENCE [LARGE SCALE GENOMIC DNA]</scope>
    <source>
        <strain evidence="2">S58</strain>
    </source>
</reference>
<gene>
    <name evidence="1" type="ORF">SsS58_07368</name>
</gene>
<reference evidence="2" key="1">
    <citation type="submission" date="2015-11" db="EMBL/GenBank/DDBJ databases">
        <authorList>
            <consortium name="Cross-ministerial Strategic Innovation Promotion Program (SIP) consortium"/>
            <person name="Tomihama T."/>
            <person name="Ikenaga M."/>
            <person name="Sakai M."/>
            <person name="Okubo T."/>
            <person name="Ikeda S."/>
        </authorList>
    </citation>
    <scope>NUCLEOTIDE SEQUENCE [LARGE SCALE GENOMIC DNA]</scope>
    <source>
        <strain evidence="2">S58</strain>
    </source>
</reference>
<dbReference type="AlphaFoldDB" id="A0A100JWE2"/>
<dbReference type="InterPro" id="IPR045428">
    <property type="entry name" value="EACC1"/>
</dbReference>
<protein>
    <submittedName>
        <fullName evidence="1">Uncharacterized protein</fullName>
    </submittedName>
</protein>
<dbReference type="Pfam" id="PF19953">
    <property type="entry name" value="EACC1"/>
    <property type="match status" value="1"/>
</dbReference>
<evidence type="ECO:0000313" key="2">
    <source>
        <dbReference type="Proteomes" id="UP000067448"/>
    </source>
</evidence>
<reference evidence="1 2" key="2">
    <citation type="journal article" date="2016" name="Genome Announc.">
        <title>Draft Genome Sequences of Streptomyces scabiei S58, Streptomyces turgidiscabies T45, and Streptomyces acidiscabies a10, the Pathogens of Potato Common Scab, Isolated in Japan.</title>
        <authorList>
            <person name="Tomihama T."/>
            <person name="Nishi Y."/>
            <person name="Sakai M."/>
            <person name="Ikenaga M."/>
            <person name="Okubo T."/>
            <person name="Ikeda S."/>
        </authorList>
    </citation>
    <scope>NUCLEOTIDE SEQUENCE [LARGE SCALE GENOMIC DNA]</scope>
    <source>
        <strain evidence="1 2">S58</strain>
    </source>
</reference>
<sequence length="77" mass="8497">MLADCLQFAIDAGLVGVLAQSLIDYWRSRVDSRPAEDRPALRIERVDAPDGTRTVTIEARDPEAAEAVLRELPSAFE</sequence>
<organism evidence="1 2">
    <name type="scientific">Streptomyces scabiei</name>
    <dbReference type="NCBI Taxonomy" id="1930"/>
    <lineage>
        <taxon>Bacteria</taxon>
        <taxon>Bacillati</taxon>
        <taxon>Actinomycetota</taxon>
        <taxon>Actinomycetes</taxon>
        <taxon>Kitasatosporales</taxon>
        <taxon>Streptomycetaceae</taxon>
        <taxon>Streptomyces</taxon>
    </lineage>
</organism>
<accession>A0A100JWE2</accession>
<proteinExistence type="predicted"/>
<dbReference type="Proteomes" id="UP000067448">
    <property type="component" value="Unassembled WGS sequence"/>
</dbReference>